<evidence type="ECO:0000313" key="1">
    <source>
        <dbReference type="EMBL" id="KAJ2979930.1"/>
    </source>
</evidence>
<evidence type="ECO:0000313" key="2">
    <source>
        <dbReference type="Proteomes" id="UP001143856"/>
    </source>
</evidence>
<sequence>MPRTTSLSHGLVTNDEKAMAEGNAGSPYLACKRDRVLQLSDTLAKKKWIGFDLDDTLHEFRRASTAASIKVLEAIREKYGVPFATLKSQYDEILRWSFKLTQNYKMLGKKAVVITEGPQDAQEWTVENLGISPYVDYLATTNHFKISKTDGLFNRVLERIGIAPSDVAYVGDNEHRDVIPAIAEGIFSFHFAETLDCDLEACPPRISSLSQLEDLILCGEENTPQQEE</sequence>
<name>A0ACC1NLV8_9PEZI</name>
<proteinExistence type="predicted"/>
<protein>
    <submittedName>
        <fullName evidence="1">Uncharacterized protein</fullName>
    </submittedName>
</protein>
<accession>A0ACC1NLV8</accession>
<keyword evidence="2" id="KW-1185">Reference proteome</keyword>
<reference evidence="1" key="1">
    <citation type="submission" date="2022-10" db="EMBL/GenBank/DDBJ databases">
        <title>Genome Sequence of Xylaria curta.</title>
        <authorList>
            <person name="Buettner E."/>
        </authorList>
    </citation>
    <scope>NUCLEOTIDE SEQUENCE</scope>
    <source>
        <strain evidence="1">Babe10</strain>
    </source>
</reference>
<dbReference type="EMBL" id="JAPDGR010001749">
    <property type="protein sequence ID" value="KAJ2979930.1"/>
    <property type="molecule type" value="Genomic_DNA"/>
</dbReference>
<organism evidence="1 2">
    <name type="scientific">Xylaria curta</name>
    <dbReference type="NCBI Taxonomy" id="42375"/>
    <lineage>
        <taxon>Eukaryota</taxon>
        <taxon>Fungi</taxon>
        <taxon>Dikarya</taxon>
        <taxon>Ascomycota</taxon>
        <taxon>Pezizomycotina</taxon>
        <taxon>Sordariomycetes</taxon>
        <taxon>Xylariomycetidae</taxon>
        <taxon>Xylariales</taxon>
        <taxon>Xylariaceae</taxon>
        <taxon>Xylaria</taxon>
    </lineage>
</organism>
<dbReference type="Proteomes" id="UP001143856">
    <property type="component" value="Unassembled WGS sequence"/>
</dbReference>
<gene>
    <name evidence="1" type="ORF">NUW58_g7078</name>
</gene>
<comment type="caution">
    <text evidence="1">The sequence shown here is derived from an EMBL/GenBank/DDBJ whole genome shotgun (WGS) entry which is preliminary data.</text>
</comment>